<keyword evidence="1" id="KW-0378">Hydrolase</keyword>
<protein>
    <submittedName>
        <fullName evidence="1">HAD-IA family hydrolase</fullName>
    </submittedName>
</protein>
<dbReference type="NCBIfam" id="TIGR01509">
    <property type="entry name" value="HAD-SF-IA-v3"/>
    <property type="match status" value="1"/>
</dbReference>
<proteinExistence type="predicted"/>
<dbReference type="InterPro" id="IPR041492">
    <property type="entry name" value="HAD_2"/>
</dbReference>
<dbReference type="NCBIfam" id="TIGR01549">
    <property type="entry name" value="HAD-SF-IA-v1"/>
    <property type="match status" value="1"/>
</dbReference>
<dbReference type="InterPro" id="IPR006439">
    <property type="entry name" value="HAD-SF_hydro_IA"/>
</dbReference>
<dbReference type="AlphaFoldDB" id="A0A6M4AW60"/>
<dbReference type="PANTHER" id="PTHR43434">
    <property type="entry name" value="PHOSPHOGLYCOLATE PHOSPHATASE"/>
    <property type="match status" value="1"/>
</dbReference>
<organism evidence="1 2">
    <name type="scientific">Sphingomonas lacunae</name>
    <dbReference type="NCBI Taxonomy" id="2698828"/>
    <lineage>
        <taxon>Bacteria</taxon>
        <taxon>Pseudomonadati</taxon>
        <taxon>Pseudomonadota</taxon>
        <taxon>Alphaproteobacteria</taxon>
        <taxon>Sphingomonadales</taxon>
        <taxon>Sphingomonadaceae</taxon>
        <taxon>Sphingomonas</taxon>
    </lineage>
</organism>
<dbReference type="Gene3D" id="1.10.150.240">
    <property type="entry name" value="Putative phosphatase, domain 2"/>
    <property type="match status" value="1"/>
</dbReference>
<dbReference type="SUPFAM" id="SSF56784">
    <property type="entry name" value="HAD-like"/>
    <property type="match status" value="1"/>
</dbReference>
<dbReference type="InterPro" id="IPR023214">
    <property type="entry name" value="HAD_sf"/>
</dbReference>
<dbReference type="InterPro" id="IPR050155">
    <property type="entry name" value="HAD-like_hydrolase_sf"/>
</dbReference>
<accession>A0A6M4AW60</accession>
<gene>
    <name evidence="1" type="ORF">GV829_13775</name>
</gene>
<reference evidence="1 2" key="1">
    <citation type="submission" date="2020-01" db="EMBL/GenBank/DDBJ databases">
        <title>Sphingomonas sp. strain CSW-10.</title>
        <authorList>
            <person name="Chen W.-M."/>
        </authorList>
    </citation>
    <scope>NUCLEOTIDE SEQUENCE [LARGE SCALE GENOMIC DNA]</scope>
    <source>
        <strain evidence="1 2">CSW-10</strain>
    </source>
</reference>
<dbReference type="Gene3D" id="3.40.50.1000">
    <property type="entry name" value="HAD superfamily/HAD-like"/>
    <property type="match status" value="1"/>
</dbReference>
<dbReference type="Pfam" id="PF13419">
    <property type="entry name" value="HAD_2"/>
    <property type="match status" value="1"/>
</dbReference>
<evidence type="ECO:0000313" key="2">
    <source>
        <dbReference type="Proteomes" id="UP000503018"/>
    </source>
</evidence>
<dbReference type="SFLD" id="SFLDG01129">
    <property type="entry name" value="C1.5:_HAD__Beta-PGM__Phosphata"/>
    <property type="match status" value="1"/>
</dbReference>
<dbReference type="KEGG" id="slan:GV829_13775"/>
<dbReference type="EMBL" id="CP053015">
    <property type="protein sequence ID" value="QJQ33373.1"/>
    <property type="molecule type" value="Genomic_DNA"/>
</dbReference>
<keyword evidence="2" id="KW-1185">Reference proteome</keyword>
<dbReference type="InterPro" id="IPR036412">
    <property type="entry name" value="HAD-like_sf"/>
</dbReference>
<dbReference type="GO" id="GO:0005829">
    <property type="term" value="C:cytosol"/>
    <property type="evidence" value="ECO:0007669"/>
    <property type="project" value="TreeGrafter"/>
</dbReference>
<sequence length="226" mass="23783">MSSQRLALFDCDGTLADSQHEIVTAMTEAFAALNLDCPPPQSVRAIIGLSVPRAIRMLAPDLDDAMQDRLSDAYRDAYFAARTTAGAQPEPLYDGIVAMLDQLTADGWLLGVATGKSQRGLLRLLGAHGIGDRFVTLQTADFHPSKPHPSMVEAALAETGCTARSTVVIGDTAFDMAMAQAAGALALGVGWGYHEADDLVAHGAMMVAEQVGDIPALLHSLLDIPA</sequence>
<dbReference type="InterPro" id="IPR023198">
    <property type="entry name" value="PGP-like_dom2"/>
</dbReference>
<dbReference type="RefSeq" id="WP_169947565.1">
    <property type="nucleotide sequence ID" value="NZ_CP053015.1"/>
</dbReference>
<dbReference type="SFLD" id="SFLDS00003">
    <property type="entry name" value="Haloacid_Dehalogenase"/>
    <property type="match status" value="1"/>
</dbReference>
<name>A0A6M4AW60_9SPHN</name>
<dbReference type="PANTHER" id="PTHR43434:SF24">
    <property type="entry name" value="HYDROLASE-RELATED"/>
    <property type="match status" value="1"/>
</dbReference>
<dbReference type="GO" id="GO:0006281">
    <property type="term" value="P:DNA repair"/>
    <property type="evidence" value="ECO:0007669"/>
    <property type="project" value="TreeGrafter"/>
</dbReference>
<dbReference type="Proteomes" id="UP000503018">
    <property type="component" value="Chromosome"/>
</dbReference>
<dbReference type="GO" id="GO:0008967">
    <property type="term" value="F:phosphoglycolate phosphatase activity"/>
    <property type="evidence" value="ECO:0007669"/>
    <property type="project" value="TreeGrafter"/>
</dbReference>
<evidence type="ECO:0000313" key="1">
    <source>
        <dbReference type="EMBL" id="QJQ33373.1"/>
    </source>
</evidence>